<reference evidence="3" key="1">
    <citation type="submission" date="2015-07" db="EMBL/GenBank/DDBJ databases">
        <title>Genome sequencing project for genomic taxonomy and phylogenomics of Bacillus-like bacteria.</title>
        <authorList>
            <person name="Liu B."/>
            <person name="Wang J."/>
            <person name="Zhu Y."/>
            <person name="Liu G."/>
            <person name="Chen Q."/>
            <person name="Chen Z."/>
            <person name="Lan J."/>
            <person name="Che J."/>
            <person name="Ge C."/>
            <person name="Shi H."/>
            <person name="Pan Z."/>
            <person name="Liu X."/>
        </authorList>
    </citation>
    <scope>NUCLEOTIDE SEQUENCE [LARGE SCALE GENOMIC DNA]</scope>
    <source>
        <strain evidence="3">DSM 9887</strain>
    </source>
</reference>
<dbReference type="AlphaFoldDB" id="A0A0K9YWC3"/>
<dbReference type="EMBL" id="BJON01000031">
    <property type="protein sequence ID" value="GED72590.1"/>
    <property type="molecule type" value="Genomic_DNA"/>
</dbReference>
<dbReference type="OrthoDB" id="9886714at2"/>
<dbReference type="PATRIC" id="fig|54915.3.peg.1869"/>
<sequence length="142" mass="16371">MYLHIIWNDLLQDNESIAILNQQKAFLRVLHELEIEEALVTICSGFKGESYPHSFEIVTTHESVDKIRKVIEKDGTSIIYSGSVMDYKELLIAMYFAIAHMASTEEVITFVSDLANKMKSVNQIVSKKLQHLIERIENRELE</sequence>
<reference evidence="1 4" key="3">
    <citation type="submission" date="2019-06" db="EMBL/GenBank/DDBJ databases">
        <title>Whole genome shotgun sequence of Brevibacillus reuszeri NBRC 15719.</title>
        <authorList>
            <person name="Hosoyama A."/>
            <person name="Uohara A."/>
            <person name="Ohji S."/>
            <person name="Ichikawa N."/>
        </authorList>
    </citation>
    <scope>NUCLEOTIDE SEQUENCE [LARGE SCALE GENOMIC DNA]</scope>
    <source>
        <strain evidence="1 4">NBRC 15719</strain>
    </source>
</reference>
<proteinExistence type="predicted"/>
<protein>
    <submittedName>
        <fullName evidence="2">Uncharacterized protein</fullName>
    </submittedName>
</protein>
<dbReference type="Pfam" id="PF26333">
    <property type="entry name" value="YopJ_bacilli"/>
    <property type="match status" value="1"/>
</dbReference>
<evidence type="ECO:0000313" key="1">
    <source>
        <dbReference type="EMBL" id="GED72590.1"/>
    </source>
</evidence>
<dbReference type="RefSeq" id="WP_049739023.1">
    <property type="nucleotide sequence ID" value="NZ_BJON01000031.1"/>
</dbReference>
<reference evidence="2" key="2">
    <citation type="submission" date="2015-07" db="EMBL/GenBank/DDBJ databases">
        <title>MeaNS - Measles Nucleotide Surveillance Program.</title>
        <authorList>
            <person name="Tran T."/>
            <person name="Druce J."/>
        </authorList>
    </citation>
    <scope>NUCLEOTIDE SEQUENCE</scope>
    <source>
        <strain evidence="2">DSM 9887</strain>
    </source>
</reference>
<dbReference type="InterPro" id="IPR059077">
    <property type="entry name" value="YopJ"/>
</dbReference>
<gene>
    <name evidence="2" type="ORF">ADS79_14215</name>
    <name evidence="1" type="ORF">BRE01_62920</name>
</gene>
<keyword evidence="4" id="KW-1185">Reference proteome</keyword>
<evidence type="ECO:0000313" key="2">
    <source>
        <dbReference type="EMBL" id="KNB72971.1"/>
    </source>
</evidence>
<organism evidence="2 3">
    <name type="scientific">Brevibacillus reuszeri</name>
    <dbReference type="NCBI Taxonomy" id="54915"/>
    <lineage>
        <taxon>Bacteria</taxon>
        <taxon>Bacillati</taxon>
        <taxon>Bacillota</taxon>
        <taxon>Bacilli</taxon>
        <taxon>Bacillales</taxon>
        <taxon>Paenibacillaceae</taxon>
        <taxon>Brevibacillus</taxon>
    </lineage>
</organism>
<dbReference type="Proteomes" id="UP000319578">
    <property type="component" value="Unassembled WGS sequence"/>
</dbReference>
<evidence type="ECO:0000313" key="3">
    <source>
        <dbReference type="Proteomes" id="UP000036834"/>
    </source>
</evidence>
<dbReference type="STRING" id="54915.ADS79_14215"/>
<comment type="caution">
    <text evidence="2">The sequence shown here is derived from an EMBL/GenBank/DDBJ whole genome shotgun (WGS) entry which is preliminary data.</text>
</comment>
<accession>A0A0K9YWC3</accession>
<name>A0A0K9YWC3_9BACL</name>
<dbReference type="EMBL" id="LGIQ01000007">
    <property type="protein sequence ID" value="KNB72971.1"/>
    <property type="molecule type" value="Genomic_DNA"/>
</dbReference>
<evidence type="ECO:0000313" key="4">
    <source>
        <dbReference type="Proteomes" id="UP000319578"/>
    </source>
</evidence>
<dbReference type="Proteomes" id="UP000036834">
    <property type="component" value="Unassembled WGS sequence"/>
</dbReference>